<dbReference type="AlphaFoldDB" id="A0A3N2PUC0"/>
<dbReference type="RefSeq" id="XP_028465915.1">
    <property type="nucleotide sequence ID" value="XM_028614265.1"/>
</dbReference>
<protein>
    <submittedName>
        <fullName evidence="2">Uncharacterized protein</fullName>
    </submittedName>
</protein>
<proteinExistence type="predicted"/>
<organism evidence="2 3">
    <name type="scientific">Sodiomyces alkalinus (strain CBS 110278 / VKM F-3762 / F11)</name>
    <name type="common">Alkaliphilic filamentous fungus</name>
    <dbReference type="NCBI Taxonomy" id="1314773"/>
    <lineage>
        <taxon>Eukaryota</taxon>
        <taxon>Fungi</taxon>
        <taxon>Dikarya</taxon>
        <taxon>Ascomycota</taxon>
        <taxon>Pezizomycotina</taxon>
        <taxon>Sordariomycetes</taxon>
        <taxon>Hypocreomycetidae</taxon>
        <taxon>Glomerellales</taxon>
        <taxon>Plectosphaerellaceae</taxon>
        <taxon>Sodiomyces</taxon>
    </lineage>
</organism>
<dbReference type="GeneID" id="39582743"/>
<evidence type="ECO:0000313" key="2">
    <source>
        <dbReference type="EMBL" id="ROT38109.1"/>
    </source>
</evidence>
<dbReference type="Proteomes" id="UP000272025">
    <property type="component" value="Unassembled WGS sequence"/>
</dbReference>
<feature type="region of interest" description="Disordered" evidence="1">
    <location>
        <begin position="47"/>
        <end position="89"/>
    </location>
</feature>
<feature type="compositionally biased region" description="Basic and acidic residues" evidence="1">
    <location>
        <begin position="60"/>
        <end position="75"/>
    </location>
</feature>
<gene>
    <name evidence="2" type="ORF">SODALDRAFT_360444</name>
</gene>
<name>A0A3N2PUC0_SODAK</name>
<feature type="region of interest" description="Disordered" evidence="1">
    <location>
        <begin position="1"/>
        <end position="29"/>
    </location>
</feature>
<sequence length="210" mass="23883">MSDHLGPPTKDGRHGTSQPRAKVGNLDRAERHLQHEALCKCLHPTKDSRATAGRNDASSEEQHRPLRETSEDWKRRCLGRRQPGQRMDRDIAELPFPVHLRRGRNHRTYEDLVRPGVTDWRVSLAPEASSSCYLHTKHIGRGLIASGNRKLLRPVSWDIVVMQRHERTALGINILAMFDTYWLDTVDSESKVIEVSFSSLEHIQSASSKG</sequence>
<keyword evidence="3" id="KW-1185">Reference proteome</keyword>
<reference evidence="2 3" key="1">
    <citation type="journal article" date="2018" name="Mol. Ecol.">
        <title>The obligate alkalophilic soda-lake fungus Sodiomyces alkalinus has shifted to a protein diet.</title>
        <authorList>
            <person name="Grum-Grzhimaylo A.A."/>
            <person name="Falkoski D.L."/>
            <person name="van den Heuvel J."/>
            <person name="Valero-Jimenez C.A."/>
            <person name="Min B."/>
            <person name="Choi I.G."/>
            <person name="Lipzen A."/>
            <person name="Daum C.G."/>
            <person name="Aanen D.K."/>
            <person name="Tsang A."/>
            <person name="Henrissat B."/>
            <person name="Bilanenko E.N."/>
            <person name="de Vries R.P."/>
            <person name="van Kan J.A.L."/>
            <person name="Grigoriev I.V."/>
            <person name="Debets A.J.M."/>
        </authorList>
    </citation>
    <scope>NUCLEOTIDE SEQUENCE [LARGE SCALE GENOMIC DNA]</scope>
    <source>
        <strain evidence="2 3">F11</strain>
    </source>
</reference>
<accession>A0A3N2PUC0</accession>
<evidence type="ECO:0000313" key="3">
    <source>
        <dbReference type="Proteomes" id="UP000272025"/>
    </source>
</evidence>
<evidence type="ECO:0000256" key="1">
    <source>
        <dbReference type="SAM" id="MobiDB-lite"/>
    </source>
</evidence>
<dbReference type="EMBL" id="ML119056">
    <property type="protein sequence ID" value="ROT38109.1"/>
    <property type="molecule type" value="Genomic_DNA"/>
</dbReference>